<accession>B6AGH0</accession>
<sequence>MESFRYFPFFEKNIVDRDDFSNKVTDFETLGLSSFITCTGNENSLWLGSGDGNIIELSILDGSFTISRIWKAYEITVFDIKYCQNTLITIGIDNKSIWKIKVYDCEDGYIISKNIEKYNEIPIYEDLGNKSITVFDICNDSQIIGLGTMDDFGVYILYGNFFGKSNYLKYMIELSEPCTGIHFISTNNDNKYYVMICTKSSVSSYLIDAYTKVPKLTFCDNMGGSKLNCNVLAPGWINENDDIQRILVIFRDEGLFCYHPIYGHWSALPTSYSNPIFLASYKYYLILVNASICEVNNNDNNNTSLCDVTICHYLPDLRCICYTGEFNNVSHIIYGLNQLFILCSGNIKSLNSSNDKITTTPNLLFYLTELSLYDRIMMFVKKCLFDWALIIAANEKAPECVYGQIQRTYGDWLCNVKHDFNEALSLYLKCLDTFSGDTSHVIYNFLANDRFDEVIIYLKHCIHIYRCESKNTKNRTSLKSNITFPIGKDHVNLLYRLFSQLDRMDELFTFLTDEKQNEAIDSGEIETAIEMCRNYKKYDIAIQIAEHFEQHEKLISIYIEDKSCPIEALIYLQQTFLEDTQKLALILKFGPTLINKIHKETTEFIKSLVINHCMSIDVFLPIFINQDKYLLDMTWDILTDNCTKSELNIEDMNIISQEMCIYLLQVSLRQKEINEIWPQKLLERLSKFDNFSNWHSVLCICSYYNYNKGILYITQHCGLYQLALIQYFRNKDLNGLIEFCMQFGNKETFLWLESLNYIIGMICNGYCSQDYLDVLINIIQQIYINKLLSPLSILDIFSKYLSNIENQDIINKIPLGCIKQLLIQEIQESPDLTKENQSSINSDREEIIKMRKDIKDMNSSPKILHSTRCNQCHLPLELPTIHFFCDHSFHRYCLVQQDQCPLCTPEYIRRIKLLRQRESNHTNKDQFFKFLKGDMNNNGLDYIAKCIGVSFK</sequence>
<evidence type="ECO:0000256" key="2">
    <source>
        <dbReference type="ARBA" id="ARBA00022448"/>
    </source>
</evidence>
<dbReference type="eggNOG" id="KOG2114">
    <property type="taxonomic scope" value="Eukaryota"/>
</dbReference>
<keyword evidence="6" id="KW-0653">Protein transport</keyword>
<dbReference type="GO" id="GO:0015031">
    <property type="term" value="P:protein transport"/>
    <property type="evidence" value="ECO:0007669"/>
    <property type="project" value="UniProtKB-KW"/>
</dbReference>
<evidence type="ECO:0000313" key="11">
    <source>
        <dbReference type="EMBL" id="EEA07311.1"/>
    </source>
</evidence>
<keyword evidence="4 9" id="KW-0863">Zinc-finger</keyword>
<dbReference type="GeneID" id="6996677"/>
<evidence type="ECO:0000256" key="6">
    <source>
        <dbReference type="ARBA" id="ARBA00022927"/>
    </source>
</evidence>
<evidence type="ECO:0000256" key="1">
    <source>
        <dbReference type="ARBA" id="ARBA00007070"/>
    </source>
</evidence>
<keyword evidence="3" id="KW-0479">Metal-binding</keyword>
<dbReference type="OMA" id="AYSYYIP"/>
<dbReference type="InterPro" id="IPR001841">
    <property type="entry name" value="Znf_RING"/>
</dbReference>
<evidence type="ECO:0000256" key="5">
    <source>
        <dbReference type="ARBA" id="ARBA00022833"/>
    </source>
</evidence>
<dbReference type="GO" id="GO:0005768">
    <property type="term" value="C:endosome"/>
    <property type="evidence" value="ECO:0007669"/>
    <property type="project" value="TreeGrafter"/>
</dbReference>
<reference evidence="11" key="1">
    <citation type="submission" date="2008-06" db="EMBL/GenBank/DDBJ databases">
        <authorList>
            <person name="Lorenzi H."/>
            <person name="Inman J."/>
            <person name="Miller J."/>
            <person name="Schobel S."/>
            <person name="Amedeo P."/>
            <person name="Caler E.V."/>
            <person name="da Silva J."/>
        </authorList>
    </citation>
    <scope>NUCLEOTIDE SEQUENCE [LARGE SCALE GENOMIC DNA]</scope>
    <source>
        <strain evidence="11">RN66</strain>
    </source>
</reference>
<dbReference type="VEuPathDB" id="CryptoDB:CMU_001820"/>
<organism evidence="11 12">
    <name type="scientific">Cryptosporidium muris (strain RN66)</name>
    <dbReference type="NCBI Taxonomy" id="441375"/>
    <lineage>
        <taxon>Eukaryota</taxon>
        <taxon>Sar</taxon>
        <taxon>Alveolata</taxon>
        <taxon>Apicomplexa</taxon>
        <taxon>Conoidasida</taxon>
        <taxon>Coccidia</taxon>
        <taxon>Eucoccidiorida</taxon>
        <taxon>Eimeriorina</taxon>
        <taxon>Cryptosporidiidae</taxon>
        <taxon>Cryptosporidium</taxon>
    </lineage>
</organism>
<keyword evidence="12" id="KW-1185">Reference proteome</keyword>
<gene>
    <name evidence="11" type="ORF">CMU_001820</name>
</gene>
<keyword evidence="2" id="KW-0813">Transport</keyword>
<evidence type="ECO:0000256" key="9">
    <source>
        <dbReference type="PROSITE-ProRule" id="PRU00175"/>
    </source>
</evidence>
<evidence type="ECO:0000256" key="4">
    <source>
        <dbReference type="ARBA" id="ARBA00022771"/>
    </source>
</evidence>
<dbReference type="GO" id="GO:0008270">
    <property type="term" value="F:zinc ion binding"/>
    <property type="evidence" value="ECO:0007669"/>
    <property type="project" value="UniProtKB-KW"/>
</dbReference>
<comment type="subcellular location">
    <subcellularLocation>
        <location evidence="8">Endomembrane system</location>
        <topology evidence="8">Peripheral membrane protein</topology>
        <orientation evidence="8">Cytoplasmic side</orientation>
    </subcellularLocation>
</comment>
<dbReference type="Pfam" id="PF23356">
    <property type="entry name" value="TPR_PEP5_VPS11"/>
    <property type="match status" value="1"/>
</dbReference>
<dbReference type="GO" id="GO:0030674">
    <property type="term" value="F:protein-macromolecule adaptor activity"/>
    <property type="evidence" value="ECO:0007669"/>
    <property type="project" value="TreeGrafter"/>
</dbReference>
<dbReference type="GO" id="GO:0007032">
    <property type="term" value="P:endosome organization"/>
    <property type="evidence" value="ECO:0007669"/>
    <property type="project" value="TreeGrafter"/>
</dbReference>
<dbReference type="SUPFAM" id="SSF50978">
    <property type="entry name" value="WD40 repeat-like"/>
    <property type="match status" value="1"/>
</dbReference>
<dbReference type="RefSeq" id="XP_002141660.1">
    <property type="nucleotide sequence ID" value="XM_002141624.1"/>
</dbReference>
<evidence type="ECO:0000256" key="3">
    <source>
        <dbReference type="ARBA" id="ARBA00022723"/>
    </source>
</evidence>
<keyword evidence="5" id="KW-0862">Zinc</keyword>
<evidence type="ECO:0000313" key="12">
    <source>
        <dbReference type="Proteomes" id="UP000001460"/>
    </source>
</evidence>
<dbReference type="STRING" id="441375.B6AGH0"/>
<dbReference type="GO" id="GO:0007033">
    <property type="term" value="P:vacuole organization"/>
    <property type="evidence" value="ECO:0007669"/>
    <property type="project" value="TreeGrafter"/>
</dbReference>
<dbReference type="AlphaFoldDB" id="B6AGH0"/>
<dbReference type="SUPFAM" id="SSF57850">
    <property type="entry name" value="RING/U-box"/>
    <property type="match status" value="1"/>
</dbReference>
<dbReference type="GO" id="GO:0006904">
    <property type="term" value="P:vesicle docking involved in exocytosis"/>
    <property type="evidence" value="ECO:0007669"/>
    <property type="project" value="TreeGrafter"/>
</dbReference>
<dbReference type="Proteomes" id="UP000001460">
    <property type="component" value="Unassembled WGS sequence"/>
</dbReference>
<dbReference type="InterPro" id="IPR036322">
    <property type="entry name" value="WD40_repeat_dom_sf"/>
</dbReference>
<evidence type="ECO:0000256" key="8">
    <source>
        <dbReference type="ARBA" id="ARBA00029433"/>
    </source>
</evidence>
<evidence type="ECO:0000259" key="10">
    <source>
        <dbReference type="PROSITE" id="PS50089"/>
    </source>
</evidence>
<dbReference type="OrthoDB" id="26184at2759"/>
<dbReference type="PROSITE" id="PS50089">
    <property type="entry name" value="ZF_RING_2"/>
    <property type="match status" value="1"/>
</dbReference>
<comment type="similarity">
    <text evidence="1">Belongs to the VPS11 family.</text>
</comment>
<dbReference type="PANTHER" id="PTHR23323:SF24">
    <property type="entry name" value="VACUOLAR PROTEIN SORTING-ASSOCIATED PROTEIN 11 HOMOLOG"/>
    <property type="match status" value="1"/>
</dbReference>
<name>B6AGH0_CRYMR</name>
<dbReference type="InterPro" id="IPR057307">
    <property type="entry name" value="PEP5_VPS11_N"/>
</dbReference>
<protein>
    <recommendedName>
        <fullName evidence="10">RING-type domain-containing protein</fullName>
    </recommendedName>
</protein>
<evidence type="ECO:0000256" key="7">
    <source>
        <dbReference type="ARBA" id="ARBA00023136"/>
    </source>
</evidence>
<dbReference type="GO" id="GO:0048284">
    <property type="term" value="P:organelle fusion"/>
    <property type="evidence" value="ECO:0007669"/>
    <property type="project" value="TreeGrafter"/>
</dbReference>
<dbReference type="EMBL" id="DS989732">
    <property type="protein sequence ID" value="EEA07311.1"/>
    <property type="molecule type" value="Genomic_DNA"/>
</dbReference>
<proteinExistence type="inferred from homology"/>
<dbReference type="PANTHER" id="PTHR23323">
    <property type="entry name" value="VACUOLAR PROTEIN SORTING-ASSOCIATED PROTEIN"/>
    <property type="match status" value="1"/>
</dbReference>
<dbReference type="GO" id="GO:0030897">
    <property type="term" value="C:HOPS complex"/>
    <property type="evidence" value="ECO:0007669"/>
    <property type="project" value="TreeGrafter"/>
</dbReference>
<dbReference type="InterPro" id="IPR057308">
    <property type="entry name" value="CHCR_PEP5_VPS11"/>
</dbReference>
<dbReference type="Pfam" id="PF17122">
    <property type="entry name" value="zf-C3H2C3"/>
    <property type="match status" value="1"/>
</dbReference>
<keyword evidence="7" id="KW-0472">Membrane</keyword>
<dbReference type="Pfam" id="PF23341">
    <property type="entry name" value="PEP5_VPS11_N"/>
    <property type="match status" value="1"/>
</dbReference>
<feature type="domain" description="RING-type" evidence="10">
    <location>
        <begin position="869"/>
        <end position="904"/>
    </location>
</feature>